<dbReference type="SUPFAM" id="SSF49464">
    <property type="entry name" value="Carboxypeptidase regulatory domain-like"/>
    <property type="match status" value="1"/>
</dbReference>
<dbReference type="PANTHER" id="PTHR40980:SF5">
    <property type="entry name" value="TONB-DEPENDENT RECEPTOR"/>
    <property type="match status" value="1"/>
</dbReference>
<dbReference type="SUPFAM" id="SSF56935">
    <property type="entry name" value="Porins"/>
    <property type="match status" value="1"/>
</dbReference>
<dbReference type="InterPro" id="IPR008969">
    <property type="entry name" value="CarboxyPept-like_regulatory"/>
</dbReference>
<feature type="chain" id="PRO_5020340396" evidence="5">
    <location>
        <begin position="28"/>
        <end position="984"/>
    </location>
</feature>
<dbReference type="Pfam" id="PF07715">
    <property type="entry name" value="Plug"/>
    <property type="match status" value="1"/>
</dbReference>
<keyword evidence="8" id="KW-0675">Receptor</keyword>
<comment type="caution">
    <text evidence="8">The sequence shown here is derived from an EMBL/GenBank/DDBJ whole genome shotgun (WGS) entry which is preliminary data.</text>
</comment>
<evidence type="ECO:0000256" key="2">
    <source>
        <dbReference type="ARBA" id="ARBA00023136"/>
    </source>
</evidence>
<comment type="subcellular location">
    <subcellularLocation>
        <location evidence="1 4">Cell outer membrane</location>
    </subcellularLocation>
</comment>
<dbReference type="Proteomes" id="UP000295293">
    <property type="component" value="Unassembled WGS sequence"/>
</dbReference>
<sequence>MSYPRLPLRRTILSVVLAAGLAQPAFAADPPASAGAAQSQGVIRGLVLNARDQQPVASTRVSVQGMSAAVQSFSLDLVSDAQGRFQASVPAGEFGLTAEAPGFDLLIQDGLAVRSGATVDTTLTLGAPAAADAAVSPDIGISPADGAAPSADGTQKLGGVNVRGNYQRGGQALYLDEKRASPVVAETLGAEQIARTGDSDAATTLKRVTGLTLVDGRFIYVRGLGERYSSVSLNGAPIPSPDPTRRVVPLDLFPTDLLDGVVVQKGYTPDMPGEFGGGAVLLRTRDVPSKFFFRINGTLGYHDGTSFDDGYTYEGGGHDWTGHDDGTRALPDSLAAATAGGAVLRPQTPLNPNGATPAQLERYGEDAAAGGYDVKRETLAPDMGFSAAIGNRWNIGEQSKFGFTAAVRYNQAWDRNEEVRRTFQASSAGLEPADNLAVDDTRRNIDFSAFLNLGYELSPQHRFNATSVLLRQSEDRTKLSEGIQDEQQARFTELRWTENQLFAQQLGGNHLFPAAHDLALDWQYTWARATRDEPDTRKYRYDREADGSLVFSQRSDSNQMTWAELDDHQRDLNIKGKLPFDFDGTTLDIAFGGEKTKRNRDASLRSFSFSAAGPVARDPAVLALPIDQVLSPEHIGPDGFVLTESTLPTDNYFARQDLTAWFLGLDANIAYKYRIAIGARREKNDQAVTTFALSNPEAPPVVAGEDTNSTLPSAAFTWAYSDNGQLRASYSKTLSRPDFRELSPAPYLDPLLDVQVVGNPDLVSASIRNYDLRWEYYFSPVETFSIGAFLKEFENPIEKTRLPGSGVLLSLDNAQSARNYGIELDVSKGLEFVADWPGFRHIHGDWANWNVGFNYARIKSTIQLDPLDASFQTNLNRPMQGQSPYVANVQIGHQAGDGSSEATLLYNVSGRRIAAVGVASQPDIYEEAFRQLDFQYRRNLGDAWSFKVRLRNLLDPAARYTQGPETTREYKKGRAAMFTLEWKG</sequence>
<feature type="domain" description="TonB-dependent receptor plug" evidence="7">
    <location>
        <begin position="178"/>
        <end position="279"/>
    </location>
</feature>
<evidence type="ECO:0000259" key="6">
    <source>
        <dbReference type="Pfam" id="PF00593"/>
    </source>
</evidence>
<evidence type="ECO:0000313" key="8">
    <source>
        <dbReference type="EMBL" id="TDR38246.1"/>
    </source>
</evidence>
<keyword evidence="3" id="KW-0998">Cell outer membrane</keyword>
<dbReference type="InterPro" id="IPR037066">
    <property type="entry name" value="Plug_dom_sf"/>
</dbReference>
<evidence type="ECO:0000256" key="3">
    <source>
        <dbReference type="ARBA" id="ARBA00023237"/>
    </source>
</evidence>
<keyword evidence="9" id="KW-1185">Reference proteome</keyword>
<dbReference type="InterPro" id="IPR036942">
    <property type="entry name" value="Beta-barrel_TonB_sf"/>
</dbReference>
<name>A0A4R6YM71_9GAMM</name>
<keyword evidence="4" id="KW-0798">TonB box</keyword>
<proteinExistence type="inferred from homology"/>
<dbReference type="Gene3D" id="2.170.130.10">
    <property type="entry name" value="TonB-dependent receptor, plug domain"/>
    <property type="match status" value="1"/>
</dbReference>
<organism evidence="8 9">
    <name type="scientific">Tahibacter aquaticus</name>
    <dbReference type="NCBI Taxonomy" id="520092"/>
    <lineage>
        <taxon>Bacteria</taxon>
        <taxon>Pseudomonadati</taxon>
        <taxon>Pseudomonadota</taxon>
        <taxon>Gammaproteobacteria</taxon>
        <taxon>Lysobacterales</taxon>
        <taxon>Rhodanobacteraceae</taxon>
        <taxon>Tahibacter</taxon>
    </lineage>
</organism>
<keyword evidence="5" id="KW-0732">Signal</keyword>
<evidence type="ECO:0000259" key="7">
    <source>
        <dbReference type="Pfam" id="PF07715"/>
    </source>
</evidence>
<dbReference type="Gene3D" id="2.40.170.20">
    <property type="entry name" value="TonB-dependent receptor, beta-barrel domain"/>
    <property type="match status" value="1"/>
</dbReference>
<evidence type="ECO:0000256" key="5">
    <source>
        <dbReference type="SAM" id="SignalP"/>
    </source>
</evidence>
<gene>
    <name evidence="8" type="ORF">DFR29_12246</name>
</gene>
<evidence type="ECO:0000313" key="9">
    <source>
        <dbReference type="Proteomes" id="UP000295293"/>
    </source>
</evidence>
<protein>
    <submittedName>
        <fullName evidence="8">TonB-dependent receptor</fullName>
    </submittedName>
</protein>
<dbReference type="RefSeq" id="WP_133821588.1">
    <property type="nucleotide sequence ID" value="NZ_SNZH01000022.1"/>
</dbReference>
<evidence type="ECO:0000256" key="1">
    <source>
        <dbReference type="ARBA" id="ARBA00004442"/>
    </source>
</evidence>
<comment type="similarity">
    <text evidence="4">Belongs to the TonB-dependent receptor family.</text>
</comment>
<evidence type="ECO:0000256" key="4">
    <source>
        <dbReference type="RuleBase" id="RU003357"/>
    </source>
</evidence>
<accession>A0A4R6YM71</accession>
<dbReference type="Pfam" id="PF13620">
    <property type="entry name" value="CarboxypepD_reg"/>
    <property type="match status" value="1"/>
</dbReference>
<dbReference type="OrthoDB" id="8727862at2"/>
<feature type="domain" description="TonB-dependent receptor-like beta-barrel" evidence="6">
    <location>
        <begin position="510"/>
        <end position="953"/>
    </location>
</feature>
<dbReference type="InterPro" id="IPR012910">
    <property type="entry name" value="Plug_dom"/>
</dbReference>
<reference evidence="8 9" key="1">
    <citation type="submission" date="2019-03" db="EMBL/GenBank/DDBJ databases">
        <title>Genomic Encyclopedia of Type Strains, Phase IV (KMG-IV): sequencing the most valuable type-strain genomes for metagenomic binning, comparative biology and taxonomic classification.</title>
        <authorList>
            <person name="Goeker M."/>
        </authorList>
    </citation>
    <scope>NUCLEOTIDE SEQUENCE [LARGE SCALE GENOMIC DNA]</scope>
    <source>
        <strain evidence="8 9">DSM 21667</strain>
    </source>
</reference>
<dbReference type="Pfam" id="PF00593">
    <property type="entry name" value="TonB_dep_Rec_b-barrel"/>
    <property type="match status" value="1"/>
</dbReference>
<dbReference type="InterPro" id="IPR000531">
    <property type="entry name" value="Beta-barrel_TonB"/>
</dbReference>
<dbReference type="GO" id="GO:0009279">
    <property type="term" value="C:cell outer membrane"/>
    <property type="evidence" value="ECO:0007669"/>
    <property type="project" value="UniProtKB-SubCell"/>
</dbReference>
<dbReference type="PANTHER" id="PTHR40980">
    <property type="entry name" value="PLUG DOMAIN-CONTAINING PROTEIN"/>
    <property type="match status" value="1"/>
</dbReference>
<dbReference type="EMBL" id="SNZH01000022">
    <property type="protein sequence ID" value="TDR38246.1"/>
    <property type="molecule type" value="Genomic_DNA"/>
</dbReference>
<keyword evidence="2 4" id="KW-0472">Membrane</keyword>
<dbReference type="AlphaFoldDB" id="A0A4R6YM71"/>
<dbReference type="Gene3D" id="2.60.40.1120">
    <property type="entry name" value="Carboxypeptidase-like, regulatory domain"/>
    <property type="match status" value="1"/>
</dbReference>
<feature type="signal peptide" evidence="5">
    <location>
        <begin position="1"/>
        <end position="27"/>
    </location>
</feature>